<protein>
    <submittedName>
        <fullName evidence="5">NAD(P)-binding domain-containing protein</fullName>
    </submittedName>
</protein>
<dbReference type="Gene3D" id="3.40.50.720">
    <property type="entry name" value="NAD(P)-binding Rossmann-like Domain"/>
    <property type="match status" value="1"/>
</dbReference>
<reference evidence="5 6" key="1">
    <citation type="journal article" date="2019" name="Int. J. Syst. Evol. Microbiol.">
        <title>The Global Catalogue of Microorganisms (GCM) 10K type strain sequencing project: providing services to taxonomists for standard genome sequencing and annotation.</title>
        <authorList>
            <consortium name="The Broad Institute Genomics Platform"/>
            <consortium name="The Broad Institute Genome Sequencing Center for Infectious Disease"/>
            <person name="Wu L."/>
            <person name="Ma J."/>
        </authorList>
    </citation>
    <scope>NUCLEOTIDE SEQUENCE [LARGE SCALE GENOMIC DNA]</scope>
    <source>
        <strain evidence="5 6">JCM 16001</strain>
    </source>
</reference>
<dbReference type="Proteomes" id="UP001499851">
    <property type="component" value="Unassembled WGS sequence"/>
</dbReference>
<feature type="domain" description="6-phosphogluconate dehydrogenase NADP-binding" evidence="3">
    <location>
        <begin position="6"/>
        <end position="155"/>
    </location>
</feature>
<gene>
    <name evidence="5" type="ORF">GCM10009830_27630</name>
</gene>
<dbReference type="InterPro" id="IPR015815">
    <property type="entry name" value="HIBADH-related"/>
</dbReference>
<dbReference type="PANTHER" id="PTHR43580">
    <property type="entry name" value="OXIDOREDUCTASE GLYR1-RELATED"/>
    <property type="match status" value="1"/>
</dbReference>
<dbReference type="InterPro" id="IPR006115">
    <property type="entry name" value="6PGDH_NADP-bd"/>
</dbReference>
<proteinExistence type="inferred from homology"/>
<dbReference type="InterPro" id="IPR013328">
    <property type="entry name" value="6PGD_dom2"/>
</dbReference>
<keyword evidence="6" id="KW-1185">Reference proteome</keyword>
<evidence type="ECO:0000313" key="5">
    <source>
        <dbReference type="EMBL" id="GAA1679027.1"/>
    </source>
</evidence>
<dbReference type="InterPro" id="IPR051265">
    <property type="entry name" value="HIBADH-related_NP60_sf"/>
</dbReference>
<dbReference type="PANTHER" id="PTHR43580:SF2">
    <property type="entry name" value="CYTOKINE-LIKE NUCLEAR FACTOR N-PAC"/>
    <property type="match status" value="1"/>
</dbReference>
<dbReference type="Pfam" id="PF21761">
    <property type="entry name" value="RedAm-like_C"/>
    <property type="match status" value="1"/>
</dbReference>
<dbReference type="InterPro" id="IPR036291">
    <property type="entry name" value="NAD(P)-bd_dom_sf"/>
</dbReference>
<evidence type="ECO:0000259" key="3">
    <source>
        <dbReference type="Pfam" id="PF03446"/>
    </source>
</evidence>
<dbReference type="SUPFAM" id="SSF51735">
    <property type="entry name" value="NAD(P)-binding Rossmann-fold domains"/>
    <property type="match status" value="1"/>
</dbReference>
<comment type="similarity">
    <text evidence="1">Belongs to the HIBADH-related family.</text>
</comment>
<dbReference type="PIRSF" id="PIRSF000103">
    <property type="entry name" value="HIBADH"/>
    <property type="match status" value="1"/>
</dbReference>
<dbReference type="Gene3D" id="1.10.1040.10">
    <property type="entry name" value="N-(1-d-carboxylethyl)-l-norvaline Dehydrogenase, domain 2"/>
    <property type="match status" value="1"/>
</dbReference>
<organism evidence="5 6">
    <name type="scientific">Glycomyces endophyticus</name>
    <dbReference type="NCBI Taxonomy" id="480996"/>
    <lineage>
        <taxon>Bacteria</taxon>
        <taxon>Bacillati</taxon>
        <taxon>Actinomycetota</taxon>
        <taxon>Actinomycetes</taxon>
        <taxon>Glycomycetales</taxon>
        <taxon>Glycomycetaceae</taxon>
        <taxon>Glycomyces</taxon>
    </lineage>
</organism>
<evidence type="ECO:0000313" key="6">
    <source>
        <dbReference type="Proteomes" id="UP001499851"/>
    </source>
</evidence>
<dbReference type="InterPro" id="IPR048666">
    <property type="entry name" value="RedAm-like_C"/>
</dbReference>
<accession>A0ABN2GYL3</accession>
<feature type="domain" description="NADPH-dependent reductive aminase-like C-terminal" evidence="4">
    <location>
        <begin position="161"/>
        <end position="285"/>
    </location>
</feature>
<keyword evidence="2" id="KW-0560">Oxidoreductase</keyword>
<evidence type="ECO:0000256" key="2">
    <source>
        <dbReference type="ARBA" id="ARBA00023002"/>
    </source>
</evidence>
<evidence type="ECO:0000256" key="1">
    <source>
        <dbReference type="ARBA" id="ARBA00009080"/>
    </source>
</evidence>
<comment type="caution">
    <text evidence="5">The sequence shown here is derived from an EMBL/GenBank/DDBJ whole genome shotgun (WGS) entry which is preliminary data.</text>
</comment>
<sequence>MPKGSLTVLGLGAMGSAIAHRLRGAGYALTVWNRTAAKAEPHTAAGAQAAPTVAAAAAAGDVVFVVLLDHATVREHLEPVAAELKGKVVVNLTTTTPNQSRATAAWAAEYGIAYLDGAIMAVPDMIGTPDARLLYAGDESAYAIARPALEALGAAEFAGADPGVASLKDMALLSAMDLMLLGYVQAIAMMRTVGTTAADTAGEVEMWLAAMLPYGREIAAIVDGGTYDTGGQSVDFDRAGIASLITASREQGVSARFLEAHRVLLDELAASGHGASDWPRIIDRLTIPS</sequence>
<evidence type="ECO:0000259" key="4">
    <source>
        <dbReference type="Pfam" id="PF21761"/>
    </source>
</evidence>
<name>A0ABN2GYL3_9ACTN</name>
<dbReference type="Pfam" id="PF03446">
    <property type="entry name" value="NAD_binding_2"/>
    <property type="match status" value="1"/>
</dbReference>
<dbReference type="EMBL" id="BAAAQF010000010">
    <property type="protein sequence ID" value="GAA1679027.1"/>
    <property type="molecule type" value="Genomic_DNA"/>
</dbReference>